<feature type="domain" description="Exonuclease" evidence="4">
    <location>
        <begin position="14"/>
        <end position="180"/>
    </location>
</feature>
<dbReference type="GO" id="GO:0003887">
    <property type="term" value="F:DNA-directed DNA polymerase activity"/>
    <property type="evidence" value="ECO:0007669"/>
    <property type="project" value="InterPro"/>
</dbReference>
<evidence type="ECO:0000313" key="6">
    <source>
        <dbReference type="Proteomes" id="UP000515928"/>
    </source>
</evidence>
<name>A0A7G9RZZ5_9FIRM</name>
<dbReference type="InterPro" id="IPR036397">
    <property type="entry name" value="RNaseH_sf"/>
</dbReference>
<dbReference type="PANTHER" id="PTHR30231:SF4">
    <property type="entry name" value="PROTEIN NEN2"/>
    <property type="match status" value="1"/>
</dbReference>
<dbReference type="PANTHER" id="PTHR30231">
    <property type="entry name" value="DNA POLYMERASE III SUBUNIT EPSILON"/>
    <property type="match status" value="1"/>
</dbReference>
<dbReference type="CDD" id="cd06127">
    <property type="entry name" value="DEDDh"/>
    <property type="match status" value="1"/>
</dbReference>
<dbReference type="RefSeq" id="WP_187534351.1">
    <property type="nucleotide sequence ID" value="NZ_CBCSHU010000001.1"/>
</dbReference>
<protein>
    <submittedName>
        <fullName evidence="5">3'-5' exonuclease</fullName>
    </submittedName>
</protein>
<accession>A0A7G9RZZ5</accession>
<keyword evidence="1" id="KW-0540">Nuclease</keyword>
<dbReference type="Pfam" id="PF00929">
    <property type="entry name" value="RNase_T"/>
    <property type="match status" value="1"/>
</dbReference>
<evidence type="ECO:0000313" key="5">
    <source>
        <dbReference type="EMBL" id="QNN61170.1"/>
    </source>
</evidence>
<evidence type="ECO:0000256" key="2">
    <source>
        <dbReference type="ARBA" id="ARBA00022801"/>
    </source>
</evidence>
<evidence type="ECO:0000256" key="3">
    <source>
        <dbReference type="ARBA" id="ARBA00022839"/>
    </source>
</evidence>
<dbReference type="Gene3D" id="3.30.420.10">
    <property type="entry name" value="Ribonuclease H-like superfamily/Ribonuclease H"/>
    <property type="match status" value="1"/>
</dbReference>
<dbReference type="EMBL" id="CP060715">
    <property type="protein sequence ID" value="QNN61170.1"/>
    <property type="molecule type" value="Genomic_DNA"/>
</dbReference>
<organism evidence="5 6">
    <name type="scientific">Erysipelothrix inopinata</name>
    <dbReference type="NCBI Taxonomy" id="225084"/>
    <lineage>
        <taxon>Bacteria</taxon>
        <taxon>Bacillati</taxon>
        <taxon>Bacillota</taxon>
        <taxon>Erysipelotrichia</taxon>
        <taxon>Erysipelotrichales</taxon>
        <taxon>Erysipelotrichaceae</taxon>
        <taxon>Erysipelothrix</taxon>
    </lineage>
</organism>
<reference evidence="5 6" key="1">
    <citation type="submission" date="2020-08" db="EMBL/GenBank/DDBJ databases">
        <title>Genome sequence of Erysipelothrix inopinata DSM 15511T.</title>
        <authorList>
            <person name="Hyun D.-W."/>
            <person name="Bae J.-W."/>
        </authorList>
    </citation>
    <scope>NUCLEOTIDE SEQUENCE [LARGE SCALE GENOMIC DNA]</scope>
    <source>
        <strain evidence="5 6">DSM 15511</strain>
    </source>
</reference>
<dbReference type="FunFam" id="3.30.420.10:FF:000045">
    <property type="entry name" value="3'-5' exonuclease DinG"/>
    <property type="match status" value="1"/>
</dbReference>
<dbReference type="SMART" id="SM00479">
    <property type="entry name" value="EXOIII"/>
    <property type="match status" value="1"/>
</dbReference>
<keyword evidence="2" id="KW-0378">Hydrolase</keyword>
<dbReference type="InterPro" id="IPR012337">
    <property type="entry name" value="RNaseH-like_sf"/>
</dbReference>
<proteinExistence type="predicted"/>
<dbReference type="AlphaFoldDB" id="A0A7G9RZZ5"/>
<dbReference type="GO" id="GO:0008408">
    <property type="term" value="F:3'-5' exonuclease activity"/>
    <property type="evidence" value="ECO:0007669"/>
    <property type="project" value="TreeGrafter"/>
</dbReference>
<dbReference type="SUPFAM" id="SSF53098">
    <property type="entry name" value="Ribonuclease H-like"/>
    <property type="match status" value="1"/>
</dbReference>
<sequence>MANSGKNLLKFVPNFTTIDLETTGRSNKSRDITEVSAVKYRNYKKVDSLSFLIKPENTILPYVVSLTGITDEMVENAPHIDDVIERIVAFIGDDIILGHNVAFDYNLVSEAIEYKRGYGLQNDMVDTLRISRLILQDIENHKLETLCRYFDVERKVGHRALEDCEQTSQVYIALKDRFVMLKEQKQKETKFYERI</sequence>
<dbReference type="InterPro" id="IPR013520">
    <property type="entry name" value="Ribonucl_H"/>
</dbReference>
<evidence type="ECO:0000259" key="4">
    <source>
        <dbReference type="SMART" id="SM00479"/>
    </source>
</evidence>
<dbReference type="GO" id="GO:0003677">
    <property type="term" value="F:DNA binding"/>
    <property type="evidence" value="ECO:0007669"/>
    <property type="project" value="InterPro"/>
</dbReference>
<gene>
    <name evidence="5" type="ORF">H9L01_02045</name>
</gene>
<dbReference type="Proteomes" id="UP000515928">
    <property type="component" value="Chromosome"/>
</dbReference>
<dbReference type="NCBIfam" id="TIGR00573">
    <property type="entry name" value="dnaq"/>
    <property type="match status" value="1"/>
</dbReference>
<dbReference type="GO" id="GO:0006260">
    <property type="term" value="P:DNA replication"/>
    <property type="evidence" value="ECO:0007669"/>
    <property type="project" value="InterPro"/>
</dbReference>
<dbReference type="KEGG" id="eio:H9L01_02045"/>
<evidence type="ECO:0000256" key="1">
    <source>
        <dbReference type="ARBA" id="ARBA00022722"/>
    </source>
</evidence>
<dbReference type="InterPro" id="IPR006054">
    <property type="entry name" value="DnaQ"/>
</dbReference>
<keyword evidence="3 5" id="KW-0269">Exonuclease</keyword>
<keyword evidence="6" id="KW-1185">Reference proteome</keyword>